<protein>
    <submittedName>
        <fullName evidence="2">Uncharacterized protein</fullName>
    </submittedName>
</protein>
<dbReference type="EMBL" id="FJVC01000080">
    <property type="protein sequence ID" value="CZT42245.1"/>
    <property type="molecule type" value="Genomic_DNA"/>
</dbReference>
<sequence length="125" mass="14142">MSCRAGKRYFAQTPSEKEVELRHREAVCFSDVYYLPSHIRIKIPKYANIEQPRINHMVMGQSGSTLDNLIKPTWENLSGRDVSDEEASVEEAPYEDTPPTYRASKDGIGESGCSKGYLDSILVQR</sequence>
<accession>A0A1E1M134</accession>
<evidence type="ECO:0000313" key="2">
    <source>
        <dbReference type="EMBL" id="CZT42245.1"/>
    </source>
</evidence>
<dbReference type="Proteomes" id="UP000177625">
    <property type="component" value="Unassembled WGS sequence"/>
</dbReference>
<dbReference type="AlphaFoldDB" id="A0A1E1M134"/>
<organism evidence="2 3">
    <name type="scientific">Rhynchosporium secalis</name>
    <name type="common">Barley scald fungus</name>
    <dbReference type="NCBI Taxonomy" id="38038"/>
    <lineage>
        <taxon>Eukaryota</taxon>
        <taxon>Fungi</taxon>
        <taxon>Dikarya</taxon>
        <taxon>Ascomycota</taxon>
        <taxon>Pezizomycotina</taxon>
        <taxon>Leotiomycetes</taxon>
        <taxon>Helotiales</taxon>
        <taxon>Ploettnerulaceae</taxon>
        <taxon>Rhynchosporium</taxon>
    </lineage>
</organism>
<feature type="region of interest" description="Disordered" evidence="1">
    <location>
        <begin position="80"/>
        <end position="114"/>
    </location>
</feature>
<evidence type="ECO:0000313" key="3">
    <source>
        <dbReference type="Proteomes" id="UP000177625"/>
    </source>
</evidence>
<feature type="compositionally biased region" description="Acidic residues" evidence="1">
    <location>
        <begin position="83"/>
        <end position="94"/>
    </location>
</feature>
<keyword evidence="3" id="KW-1185">Reference proteome</keyword>
<proteinExistence type="predicted"/>
<evidence type="ECO:0000256" key="1">
    <source>
        <dbReference type="SAM" id="MobiDB-lite"/>
    </source>
</evidence>
<reference evidence="3" key="1">
    <citation type="submission" date="2016-03" db="EMBL/GenBank/DDBJ databases">
        <authorList>
            <person name="Guldener U."/>
        </authorList>
    </citation>
    <scope>NUCLEOTIDE SEQUENCE [LARGE SCALE GENOMIC DNA]</scope>
</reference>
<name>A0A1E1M134_RHYSE</name>
<gene>
    <name evidence="2" type="ORF">RSE6_02102</name>
</gene>